<keyword evidence="3" id="KW-1185">Reference proteome</keyword>
<gene>
    <name evidence="2" type="ORF">DEO72_LG2g741</name>
</gene>
<protein>
    <submittedName>
        <fullName evidence="2">Uncharacterized protein</fullName>
    </submittedName>
</protein>
<evidence type="ECO:0000313" key="3">
    <source>
        <dbReference type="Proteomes" id="UP000501690"/>
    </source>
</evidence>
<reference evidence="2 3" key="1">
    <citation type="submission" date="2019-04" db="EMBL/GenBank/DDBJ databases">
        <title>An improved genome assembly and genetic linkage map for asparagus bean, Vigna unguiculata ssp. sesquipedialis.</title>
        <authorList>
            <person name="Xia Q."/>
            <person name="Zhang R."/>
            <person name="Dong Y."/>
        </authorList>
    </citation>
    <scope>NUCLEOTIDE SEQUENCE [LARGE SCALE GENOMIC DNA]</scope>
    <source>
        <tissue evidence="2">Leaf</tissue>
    </source>
</reference>
<feature type="compositionally biased region" description="Basic and acidic residues" evidence="1">
    <location>
        <begin position="64"/>
        <end position="84"/>
    </location>
</feature>
<feature type="region of interest" description="Disordered" evidence="1">
    <location>
        <begin position="27"/>
        <end position="104"/>
    </location>
</feature>
<accession>A0A4D6KUL3</accession>
<sequence length="104" mass="11720">MNRSHSVLEPRQRKAAATTIFFHRDRELRHRNNSQRSAIATASSGPATTKAAPATFTINTDPLPAREPDSNHHQRSADLADLKLRPTPPLQQREQDAFFAMLQH</sequence>
<name>A0A4D6KUL3_VIGUN</name>
<feature type="compositionally biased region" description="Low complexity" evidence="1">
    <location>
        <begin position="40"/>
        <end position="57"/>
    </location>
</feature>
<evidence type="ECO:0000256" key="1">
    <source>
        <dbReference type="SAM" id="MobiDB-lite"/>
    </source>
</evidence>
<proteinExistence type="predicted"/>
<organism evidence="2 3">
    <name type="scientific">Vigna unguiculata</name>
    <name type="common">Cowpea</name>
    <dbReference type="NCBI Taxonomy" id="3917"/>
    <lineage>
        <taxon>Eukaryota</taxon>
        <taxon>Viridiplantae</taxon>
        <taxon>Streptophyta</taxon>
        <taxon>Embryophyta</taxon>
        <taxon>Tracheophyta</taxon>
        <taxon>Spermatophyta</taxon>
        <taxon>Magnoliopsida</taxon>
        <taxon>eudicotyledons</taxon>
        <taxon>Gunneridae</taxon>
        <taxon>Pentapetalae</taxon>
        <taxon>rosids</taxon>
        <taxon>fabids</taxon>
        <taxon>Fabales</taxon>
        <taxon>Fabaceae</taxon>
        <taxon>Papilionoideae</taxon>
        <taxon>50 kb inversion clade</taxon>
        <taxon>NPAAA clade</taxon>
        <taxon>indigoferoid/millettioid clade</taxon>
        <taxon>Phaseoleae</taxon>
        <taxon>Vigna</taxon>
    </lineage>
</organism>
<dbReference type="EMBL" id="CP039346">
    <property type="protein sequence ID" value="QCD80420.1"/>
    <property type="molecule type" value="Genomic_DNA"/>
</dbReference>
<dbReference type="AlphaFoldDB" id="A0A4D6KUL3"/>
<dbReference type="Proteomes" id="UP000501690">
    <property type="component" value="Linkage Group LG2"/>
</dbReference>
<evidence type="ECO:0000313" key="2">
    <source>
        <dbReference type="EMBL" id="QCD80420.1"/>
    </source>
</evidence>